<dbReference type="InterPro" id="IPR052509">
    <property type="entry name" value="Metal_resp_DNA-bind_regulator"/>
</dbReference>
<feature type="compositionally biased region" description="Low complexity" evidence="1">
    <location>
        <begin position="183"/>
        <end position="201"/>
    </location>
</feature>
<dbReference type="Gene3D" id="1.10.10.10">
    <property type="entry name" value="Winged helix-like DNA-binding domain superfamily/Winged helix DNA-binding domain"/>
    <property type="match status" value="1"/>
</dbReference>
<evidence type="ECO:0000259" key="2">
    <source>
        <dbReference type="Pfam" id="PF03551"/>
    </source>
</evidence>
<name>A0ABN5PP50_9ACTO</name>
<dbReference type="PANTHER" id="PTHR33169:SF26">
    <property type="entry name" value="CONSERVED PROTEIN"/>
    <property type="match status" value="1"/>
</dbReference>
<accession>A0ABN5PP50</accession>
<dbReference type="SUPFAM" id="SSF46785">
    <property type="entry name" value="Winged helix' DNA-binding domain"/>
    <property type="match status" value="1"/>
</dbReference>
<feature type="domain" description="Transcription regulator PadR N-terminal" evidence="2">
    <location>
        <begin position="6"/>
        <end position="78"/>
    </location>
</feature>
<evidence type="ECO:0000313" key="3">
    <source>
        <dbReference type="EMBL" id="AYD90132.1"/>
    </source>
</evidence>
<dbReference type="InterPro" id="IPR005149">
    <property type="entry name" value="Tscrpt_reg_PadR_N"/>
</dbReference>
<dbReference type="EMBL" id="CP032514">
    <property type="protein sequence ID" value="AYD90132.1"/>
    <property type="molecule type" value="Genomic_DNA"/>
</dbReference>
<dbReference type="Pfam" id="PF03551">
    <property type="entry name" value="PadR"/>
    <property type="match status" value="1"/>
</dbReference>
<evidence type="ECO:0000313" key="4">
    <source>
        <dbReference type="Proteomes" id="UP000273001"/>
    </source>
</evidence>
<organism evidence="3 4">
    <name type="scientific">Actinomyces lilanjuaniae</name>
    <dbReference type="NCBI Taxonomy" id="2321394"/>
    <lineage>
        <taxon>Bacteria</taxon>
        <taxon>Bacillati</taxon>
        <taxon>Actinomycetota</taxon>
        <taxon>Actinomycetes</taxon>
        <taxon>Actinomycetales</taxon>
        <taxon>Actinomycetaceae</taxon>
        <taxon>Actinomyces</taxon>
    </lineage>
</organism>
<proteinExistence type="predicted"/>
<dbReference type="RefSeq" id="WP_119836464.1">
    <property type="nucleotide sequence ID" value="NZ_CP032514.1"/>
</dbReference>
<gene>
    <name evidence="3" type="ORF">D5R93_09195</name>
</gene>
<dbReference type="InterPro" id="IPR036388">
    <property type="entry name" value="WH-like_DNA-bd_sf"/>
</dbReference>
<sequence length="224" mass="24698">MLDLQILGFLDDGPLHGYELRRRILELGGPGTRLSAGSLYPALSRLEAAGYLTREDAGTSRRVRRTLTITESGRSRLHQILRDTSGADLESQPRFLTVLAFLSRLPPEEQREVLRRRMEVLQTPPAFFYDDGRPRRQAEEADPYRQGMITIASAARRAEITWLRQVLEEPGTTVAADPTAGRTTPGTDSTATTGTAVSGTSHPSGRRTRAATTRATRATRARNA</sequence>
<protein>
    <submittedName>
        <fullName evidence="3">PadR family transcriptional regulator</fullName>
    </submittedName>
</protein>
<keyword evidence="4" id="KW-1185">Reference proteome</keyword>
<dbReference type="Proteomes" id="UP000273001">
    <property type="component" value="Chromosome"/>
</dbReference>
<evidence type="ECO:0000256" key="1">
    <source>
        <dbReference type="SAM" id="MobiDB-lite"/>
    </source>
</evidence>
<reference evidence="3 4" key="1">
    <citation type="submission" date="2018-09" db="EMBL/GenBank/DDBJ databases">
        <authorList>
            <person name="Li J."/>
        </authorList>
    </citation>
    <scope>NUCLEOTIDE SEQUENCE [LARGE SCALE GENOMIC DNA]</scope>
    <source>
        <strain evidence="3 4">2129</strain>
    </source>
</reference>
<feature type="region of interest" description="Disordered" evidence="1">
    <location>
        <begin position="171"/>
        <end position="224"/>
    </location>
</feature>
<dbReference type="InterPro" id="IPR036390">
    <property type="entry name" value="WH_DNA-bd_sf"/>
</dbReference>
<dbReference type="PANTHER" id="PTHR33169">
    <property type="entry name" value="PADR-FAMILY TRANSCRIPTIONAL REGULATOR"/>
    <property type="match status" value="1"/>
</dbReference>